<keyword evidence="3" id="KW-0145">Chemotaxis</keyword>
<evidence type="ECO:0000256" key="10">
    <source>
        <dbReference type="SAM" id="Coils"/>
    </source>
</evidence>
<dbReference type="Pfam" id="PF00672">
    <property type="entry name" value="HAMP"/>
    <property type="match status" value="1"/>
</dbReference>
<dbReference type="PANTHER" id="PTHR32089">
    <property type="entry name" value="METHYL-ACCEPTING CHEMOTAXIS PROTEIN MCPB"/>
    <property type="match status" value="1"/>
</dbReference>
<organism evidence="14 15">
    <name type="scientific">Acetomicrobium hydrogeniformans ATCC BAA-1850</name>
    <dbReference type="NCBI Taxonomy" id="592015"/>
    <lineage>
        <taxon>Bacteria</taxon>
        <taxon>Thermotogati</taxon>
        <taxon>Synergistota</taxon>
        <taxon>Synergistia</taxon>
        <taxon>Synergistales</taxon>
        <taxon>Acetomicrobiaceae</taxon>
        <taxon>Acetomicrobium</taxon>
    </lineage>
</organism>
<dbReference type="CDD" id="cd12913">
    <property type="entry name" value="PDC1_MCP_like"/>
    <property type="match status" value="1"/>
</dbReference>
<feature type="domain" description="Methyl-accepting transducer" evidence="12">
    <location>
        <begin position="360"/>
        <end position="596"/>
    </location>
</feature>
<dbReference type="InterPro" id="IPR004089">
    <property type="entry name" value="MCPsignal_dom"/>
</dbReference>
<feature type="transmembrane region" description="Helical" evidence="11">
    <location>
        <begin position="269"/>
        <end position="288"/>
    </location>
</feature>
<dbReference type="GO" id="GO:0005886">
    <property type="term" value="C:plasma membrane"/>
    <property type="evidence" value="ECO:0007669"/>
    <property type="project" value="UniProtKB-SubCell"/>
</dbReference>
<protein>
    <submittedName>
        <fullName evidence="14">Methyl-accepting chemotaxis protein signaling domain protein</fullName>
    </submittedName>
</protein>
<keyword evidence="6 11" id="KW-0472">Membrane</keyword>
<evidence type="ECO:0000256" key="3">
    <source>
        <dbReference type="ARBA" id="ARBA00022500"/>
    </source>
</evidence>
<comment type="caution">
    <text evidence="14">The sequence shown here is derived from an EMBL/GenBank/DDBJ whole genome shotgun (WGS) entry which is preliminary data.</text>
</comment>
<evidence type="ECO:0000256" key="1">
    <source>
        <dbReference type="ARBA" id="ARBA00004651"/>
    </source>
</evidence>
<name>A0A0T5X8V5_9BACT</name>
<evidence type="ECO:0000313" key="15">
    <source>
        <dbReference type="Proteomes" id="UP000005273"/>
    </source>
</evidence>
<evidence type="ECO:0000256" key="5">
    <source>
        <dbReference type="ARBA" id="ARBA00022989"/>
    </source>
</evidence>
<evidence type="ECO:0000256" key="8">
    <source>
        <dbReference type="ARBA" id="ARBA00029447"/>
    </source>
</evidence>
<evidence type="ECO:0000313" key="14">
    <source>
        <dbReference type="EMBL" id="KRT34726.1"/>
    </source>
</evidence>
<comment type="subcellular location">
    <subcellularLocation>
        <location evidence="1">Cell membrane</location>
        <topology evidence="1">Multi-pass membrane protein</topology>
    </subcellularLocation>
</comment>
<evidence type="ECO:0000256" key="2">
    <source>
        <dbReference type="ARBA" id="ARBA00022475"/>
    </source>
</evidence>
<dbReference type="Proteomes" id="UP000005273">
    <property type="component" value="Unassembled WGS sequence"/>
</dbReference>
<dbReference type="SUPFAM" id="SSF58104">
    <property type="entry name" value="Methyl-accepting chemotaxis protein (MCP) signaling domain"/>
    <property type="match status" value="1"/>
</dbReference>
<evidence type="ECO:0000256" key="11">
    <source>
        <dbReference type="SAM" id="Phobius"/>
    </source>
</evidence>
<proteinExistence type="inferred from homology"/>
<evidence type="ECO:0000256" key="6">
    <source>
        <dbReference type="ARBA" id="ARBA00023136"/>
    </source>
</evidence>
<dbReference type="EMBL" id="ACJX03000001">
    <property type="protein sequence ID" value="KRT34726.1"/>
    <property type="molecule type" value="Genomic_DNA"/>
</dbReference>
<feature type="domain" description="HAMP" evidence="13">
    <location>
        <begin position="289"/>
        <end position="341"/>
    </location>
</feature>
<dbReference type="SMART" id="SM00283">
    <property type="entry name" value="MA"/>
    <property type="match status" value="1"/>
</dbReference>
<dbReference type="InterPro" id="IPR033479">
    <property type="entry name" value="dCache_1"/>
</dbReference>
<evidence type="ECO:0000259" key="12">
    <source>
        <dbReference type="PROSITE" id="PS50111"/>
    </source>
</evidence>
<dbReference type="eggNOG" id="COG0840">
    <property type="taxonomic scope" value="Bacteria"/>
</dbReference>
<dbReference type="Pfam" id="PF02743">
    <property type="entry name" value="dCache_1"/>
    <property type="match status" value="1"/>
</dbReference>
<feature type="coiled-coil region" evidence="10">
    <location>
        <begin position="561"/>
        <end position="647"/>
    </location>
</feature>
<keyword evidence="10" id="KW-0175">Coiled coil</keyword>
<evidence type="ECO:0000259" key="13">
    <source>
        <dbReference type="PROSITE" id="PS50885"/>
    </source>
</evidence>
<dbReference type="InterPro" id="IPR003660">
    <property type="entry name" value="HAMP_dom"/>
</dbReference>
<reference evidence="15" key="1">
    <citation type="submission" date="2012-09" db="EMBL/GenBank/DDBJ databases">
        <authorList>
            <person name="Weinstock G."/>
            <person name="Sodergren E."/>
            <person name="Clifton S."/>
            <person name="Fulton L."/>
            <person name="Fulton B."/>
            <person name="Courtney L."/>
            <person name="Fronick C."/>
            <person name="Harrison M."/>
            <person name="Strong C."/>
            <person name="Farmer C."/>
            <person name="Delehaunty K."/>
            <person name="Markovic C."/>
            <person name="Hall O."/>
            <person name="Minx P."/>
            <person name="Tomlinson C."/>
            <person name="Mitreva M."/>
            <person name="Nelson J."/>
            <person name="Hou S."/>
            <person name="Wollam A."/>
            <person name="Pepin K.H."/>
            <person name="Johnson M."/>
            <person name="Bhonagiri V."/>
            <person name="Nash W.E."/>
            <person name="Suruliraj S."/>
            <person name="Warren W."/>
            <person name="Chinwalla A."/>
            <person name="Mardis E.R."/>
            <person name="Wilson R.K."/>
        </authorList>
    </citation>
    <scope>NUCLEOTIDE SEQUENCE [LARGE SCALE GENOMIC DNA]</scope>
    <source>
        <strain evidence="15">OS1</strain>
    </source>
</reference>
<dbReference type="PROSITE" id="PS50111">
    <property type="entry name" value="CHEMOTAXIS_TRANSDUC_2"/>
    <property type="match status" value="1"/>
</dbReference>
<keyword evidence="2" id="KW-1003">Cell membrane</keyword>
<dbReference type="InterPro" id="IPR029151">
    <property type="entry name" value="Sensor-like_sf"/>
</dbReference>
<keyword evidence="15" id="KW-1185">Reference proteome</keyword>
<keyword evidence="4 11" id="KW-0812">Transmembrane</keyword>
<sequence length="662" mass="71446">MGFFSYRGSRAIIIDQINQGGRLAADTATASISNWINTRTSVVKLMSENITYMWENYGISGYLIKDYLAKTLEHYANLGFIEIYMCTPKNEFISATGWEPPADMDMRQRPWYVMAEKSEGVIFTEPYEAVNVDGLVATVAIAARGKRGELLGIVGADILIDDIINFVTSQKLLGYGHGILLDQNGNVIAHPNRDYIMKLNLTKPSNIVSQGLADIALKMTEGEKSNGVYIMEEERKQIYFAPLDNGWSIGITANTDDIFSPLKAVGIKLLLIGLICMIALGLFILLIAKAITNPIGKLLRVSQSVIKGELTARTSMSGNDELSQVGKALDQLIEHQQQTLLNLRHRSDQLSQEASALDDISEATRSFVDIVTNEAEELKNIAEDNADAISSANAGIEEVASAAQGAAKAAAEASNQAELLRGNAQQTGDLISSAAMRVKDMADSFRQIADVISQLNERAGQIGNIVSTISGVADQTNLLALNAAIEAARAGEHGKGFAVVADEVRKLAEESNKAAMQIGSLAKSIIEETAQAVNVSNKGVELAAAGEREARMMEKHIEDVLRAIELIVDQIQNVAATAEEQSASTQEMAASIDRVAQGVDTTREKAESMSKSVKELEERVEALKQASEDLEKLANDLQKEISLYKLDSATPSGGPAGLVPIE</sequence>
<gene>
    <name evidence="14" type="ORF">HMPREF1705_03969</name>
</gene>
<dbReference type="Gene3D" id="3.30.450.20">
    <property type="entry name" value="PAS domain"/>
    <property type="match status" value="2"/>
</dbReference>
<dbReference type="GO" id="GO:0006935">
    <property type="term" value="P:chemotaxis"/>
    <property type="evidence" value="ECO:0007669"/>
    <property type="project" value="UniProtKB-KW"/>
</dbReference>
<evidence type="ECO:0000256" key="4">
    <source>
        <dbReference type="ARBA" id="ARBA00022692"/>
    </source>
</evidence>
<dbReference type="AlphaFoldDB" id="A0A0T5X8V5"/>
<dbReference type="GO" id="GO:0007165">
    <property type="term" value="P:signal transduction"/>
    <property type="evidence" value="ECO:0007669"/>
    <property type="project" value="UniProtKB-KW"/>
</dbReference>
<dbReference type="CDD" id="cd11386">
    <property type="entry name" value="MCP_signal"/>
    <property type="match status" value="1"/>
</dbReference>
<dbReference type="CDD" id="cd06225">
    <property type="entry name" value="HAMP"/>
    <property type="match status" value="1"/>
</dbReference>
<dbReference type="STRING" id="592015.HMPREF1705_03969"/>
<dbReference type="Gene3D" id="1.10.287.950">
    <property type="entry name" value="Methyl-accepting chemotaxis protein"/>
    <property type="match status" value="1"/>
</dbReference>
<accession>A0A0T5X8V5</accession>
<dbReference type="Pfam" id="PF00015">
    <property type="entry name" value="MCPsignal"/>
    <property type="match status" value="1"/>
</dbReference>
<evidence type="ECO:0000256" key="7">
    <source>
        <dbReference type="ARBA" id="ARBA00023224"/>
    </source>
</evidence>
<dbReference type="PANTHER" id="PTHR32089:SF112">
    <property type="entry name" value="LYSOZYME-LIKE PROTEIN-RELATED"/>
    <property type="match status" value="1"/>
</dbReference>
<evidence type="ECO:0000256" key="9">
    <source>
        <dbReference type="PROSITE-ProRule" id="PRU00284"/>
    </source>
</evidence>
<dbReference type="SUPFAM" id="SSF103190">
    <property type="entry name" value="Sensory domain-like"/>
    <property type="match status" value="1"/>
</dbReference>
<keyword evidence="5 11" id="KW-1133">Transmembrane helix</keyword>
<dbReference type="PROSITE" id="PS50885">
    <property type="entry name" value="HAMP"/>
    <property type="match status" value="1"/>
</dbReference>
<dbReference type="CDD" id="cd12912">
    <property type="entry name" value="PDC2_MCP_like"/>
    <property type="match status" value="1"/>
</dbReference>
<keyword evidence="7 9" id="KW-0807">Transducer</keyword>
<dbReference type="SMART" id="SM00304">
    <property type="entry name" value="HAMP"/>
    <property type="match status" value="1"/>
</dbReference>
<comment type="similarity">
    <text evidence="8">Belongs to the methyl-accepting chemotaxis (MCP) protein family.</text>
</comment>